<evidence type="ECO:0000313" key="2">
    <source>
        <dbReference type="Proteomes" id="UP000755654"/>
    </source>
</evidence>
<keyword evidence="2" id="KW-1185">Reference proteome</keyword>
<dbReference type="Proteomes" id="UP000755654">
    <property type="component" value="Unassembled WGS sequence"/>
</dbReference>
<dbReference type="EMBL" id="JAAOMP010000176">
    <property type="protein sequence ID" value="MBU2761797.1"/>
    <property type="molecule type" value="Genomic_DNA"/>
</dbReference>
<dbReference type="RefSeq" id="WP_215885272.1">
    <property type="nucleotide sequence ID" value="NZ_JAAOMP010000176.1"/>
</dbReference>
<dbReference type="InterPro" id="IPR025427">
    <property type="entry name" value="DUF4160"/>
</dbReference>
<comment type="caution">
    <text evidence="1">The sequence shown here is derived from an EMBL/GenBank/DDBJ whole genome shotgun (WGS) entry which is preliminary data.</text>
</comment>
<accession>A0ABS6A2P9</accession>
<reference evidence="1 2" key="1">
    <citation type="journal article" date="2021" name="ISME J.">
        <title>Genomic evolution of the class Acidithiobacillia: deep-branching Proteobacteria living in extreme acidic conditions.</title>
        <authorList>
            <person name="Moya-Beltran A."/>
            <person name="Beard S."/>
            <person name="Rojas-Villalobos C."/>
            <person name="Issotta F."/>
            <person name="Gallardo Y."/>
            <person name="Ulloa R."/>
            <person name="Giaveno A."/>
            <person name="Degli Esposti M."/>
            <person name="Johnson D.B."/>
            <person name="Quatrini R."/>
        </authorList>
    </citation>
    <scope>NUCLEOTIDE SEQUENCE [LARGE SCALE GENOMIC DNA]</scope>
    <source>
        <strain evidence="1 2">RW2</strain>
    </source>
</reference>
<dbReference type="Pfam" id="PF13711">
    <property type="entry name" value="DUF4160"/>
    <property type="match status" value="1"/>
</dbReference>
<protein>
    <submittedName>
        <fullName evidence="1">DUF4160 domain-containing protein</fullName>
    </submittedName>
</protein>
<evidence type="ECO:0000313" key="1">
    <source>
        <dbReference type="EMBL" id="MBU2761797.1"/>
    </source>
</evidence>
<sequence length="78" mass="9296">MFYGILIQMLWQDHAPSHFHALYGEYEVLKDIHTLEIIQGEMPSRAQMLVLEWAQEHRTELMGNWELYTHNQGPLEKT</sequence>
<gene>
    <name evidence="1" type="ORF">HAP95_16850</name>
</gene>
<organism evidence="1 2">
    <name type="scientific">Acidithiobacillus sulfurivorans</name>
    <dbReference type="NCBI Taxonomy" id="1958756"/>
    <lineage>
        <taxon>Bacteria</taxon>
        <taxon>Pseudomonadati</taxon>
        <taxon>Pseudomonadota</taxon>
        <taxon>Acidithiobacillia</taxon>
        <taxon>Acidithiobacillales</taxon>
        <taxon>Acidithiobacillaceae</taxon>
        <taxon>Acidithiobacillus</taxon>
    </lineage>
</organism>
<proteinExistence type="predicted"/>
<name>A0ABS6A2P9_9PROT</name>